<sequence length="75" mass="8722">MDTDVYPKLFNGVDVHKPQWSVSIFTVNCYHKTFSQTPDPKALKSYFYKFSRNKRSSVDIKPVCSRFGSIVSQRL</sequence>
<name>A0A2W7QE51_9BACT</name>
<dbReference type="Proteomes" id="UP000248882">
    <property type="component" value="Unassembled WGS sequence"/>
</dbReference>
<comment type="caution">
    <text evidence="1">The sequence shown here is derived from an EMBL/GenBank/DDBJ whole genome shotgun (WGS) entry which is preliminary data.</text>
</comment>
<evidence type="ECO:0000313" key="1">
    <source>
        <dbReference type="EMBL" id="PZX46491.1"/>
    </source>
</evidence>
<protein>
    <submittedName>
        <fullName evidence="1">Uncharacterized protein</fullName>
    </submittedName>
</protein>
<dbReference type="EMBL" id="QKZT01000030">
    <property type="protein sequence ID" value="PZX46491.1"/>
    <property type="molecule type" value="Genomic_DNA"/>
</dbReference>
<organism evidence="1 2">
    <name type="scientific">Algoriphagus chordae</name>
    <dbReference type="NCBI Taxonomy" id="237019"/>
    <lineage>
        <taxon>Bacteria</taxon>
        <taxon>Pseudomonadati</taxon>
        <taxon>Bacteroidota</taxon>
        <taxon>Cytophagia</taxon>
        <taxon>Cytophagales</taxon>
        <taxon>Cyclobacteriaceae</taxon>
        <taxon>Algoriphagus</taxon>
    </lineage>
</organism>
<keyword evidence="2" id="KW-1185">Reference proteome</keyword>
<proteinExistence type="predicted"/>
<dbReference type="AlphaFoldDB" id="A0A2W7QE51"/>
<gene>
    <name evidence="1" type="ORF">LV85_04211</name>
</gene>
<reference evidence="1 2" key="1">
    <citation type="submission" date="2018-06" db="EMBL/GenBank/DDBJ databases">
        <title>Genomic Encyclopedia of Archaeal and Bacterial Type Strains, Phase II (KMG-II): from individual species to whole genera.</title>
        <authorList>
            <person name="Goeker M."/>
        </authorList>
    </citation>
    <scope>NUCLEOTIDE SEQUENCE [LARGE SCALE GENOMIC DNA]</scope>
    <source>
        <strain evidence="1 2">DSM 19830</strain>
    </source>
</reference>
<evidence type="ECO:0000313" key="2">
    <source>
        <dbReference type="Proteomes" id="UP000248882"/>
    </source>
</evidence>
<accession>A0A2W7QE51</accession>